<dbReference type="PATRIC" id="fig|1002809.3.peg.1944"/>
<evidence type="ECO:0000256" key="2">
    <source>
        <dbReference type="ARBA" id="ARBA00023315"/>
    </source>
</evidence>
<dbReference type="Gene3D" id="3.40.630.30">
    <property type="match status" value="1"/>
</dbReference>
<protein>
    <submittedName>
        <fullName evidence="4">Histone acetyltransferase HPA2</fullName>
    </submittedName>
</protein>
<dbReference type="eggNOG" id="COG0456">
    <property type="taxonomic scope" value="Bacteria"/>
</dbReference>
<organism evidence="4 5">
    <name type="scientific">Solibacillus silvestris (strain StLB046)</name>
    <name type="common">Bacillus silvestris</name>
    <dbReference type="NCBI Taxonomy" id="1002809"/>
    <lineage>
        <taxon>Bacteria</taxon>
        <taxon>Bacillati</taxon>
        <taxon>Bacillota</taxon>
        <taxon>Bacilli</taxon>
        <taxon>Bacillales</taxon>
        <taxon>Caryophanaceae</taxon>
        <taxon>Solibacillus</taxon>
    </lineage>
</organism>
<dbReference type="HOGENOM" id="CLU_013985_34_4_9"/>
<dbReference type="GO" id="GO:0016747">
    <property type="term" value="F:acyltransferase activity, transferring groups other than amino-acyl groups"/>
    <property type="evidence" value="ECO:0007669"/>
    <property type="project" value="InterPro"/>
</dbReference>
<evidence type="ECO:0000256" key="1">
    <source>
        <dbReference type="ARBA" id="ARBA00022679"/>
    </source>
</evidence>
<dbReference type="InterPro" id="IPR016181">
    <property type="entry name" value="Acyl_CoA_acyltransferase"/>
</dbReference>
<dbReference type="InterPro" id="IPR050832">
    <property type="entry name" value="Bact_Acetyltransf"/>
</dbReference>
<keyword evidence="5" id="KW-1185">Reference proteome</keyword>
<sequence>MYIRSMTLKDINNMDLLMKQLGYPSSNQKIQERFNKILNIPNYETFVAEVNGELVGFVGMCKQTAYEFDEPYVRLLALVVHDDYRRNNSGQNLMLAVEDWAKKNDCIAIILNSGNREERIAAHKFYKSLGYLEKSTGFSKSLTNI</sequence>
<feature type="domain" description="N-acetyltransferase" evidence="3">
    <location>
        <begin position="1"/>
        <end position="145"/>
    </location>
</feature>
<dbReference type="KEGG" id="siv:SSIL_1925"/>
<name>F2F0V4_SOLSS</name>
<dbReference type="SUPFAM" id="SSF55729">
    <property type="entry name" value="Acyl-CoA N-acyltransferases (Nat)"/>
    <property type="match status" value="1"/>
</dbReference>
<evidence type="ECO:0000259" key="3">
    <source>
        <dbReference type="PROSITE" id="PS51186"/>
    </source>
</evidence>
<dbReference type="CDD" id="cd04301">
    <property type="entry name" value="NAT_SF"/>
    <property type="match status" value="1"/>
</dbReference>
<keyword evidence="1" id="KW-0808">Transferase</keyword>
<evidence type="ECO:0000313" key="4">
    <source>
        <dbReference type="EMBL" id="BAK16348.1"/>
    </source>
</evidence>
<dbReference type="PANTHER" id="PTHR43877">
    <property type="entry name" value="AMINOALKYLPHOSPHONATE N-ACETYLTRANSFERASE-RELATED-RELATED"/>
    <property type="match status" value="1"/>
</dbReference>
<proteinExistence type="predicted"/>
<evidence type="ECO:0000313" key="5">
    <source>
        <dbReference type="Proteomes" id="UP000006691"/>
    </source>
</evidence>
<gene>
    <name evidence="4" type="ordered locus">SSIL_1925</name>
</gene>
<reference evidence="5" key="1">
    <citation type="submission" date="2011-04" db="EMBL/GenBank/DDBJ databases">
        <title>Genome sequence of Solibacillus silvestris StLB046.</title>
        <authorList>
            <person name="Morohoshi T."/>
            <person name="Someya N."/>
            <person name="Ikeda T."/>
        </authorList>
    </citation>
    <scope>NUCLEOTIDE SEQUENCE [LARGE SCALE GENOMIC DNA]</scope>
    <source>
        <strain evidence="5">StLB046</strain>
    </source>
</reference>
<dbReference type="PROSITE" id="PS51186">
    <property type="entry name" value="GNAT"/>
    <property type="match status" value="1"/>
</dbReference>
<dbReference type="RefSeq" id="WP_014823677.1">
    <property type="nucleotide sequence ID" value="NC_018065.1"/>
</dbReference>
<dbReference type="EMBL" id="AP012157">
    <property type="protein sequence ID" value="BAK16348.1"/>
    <property type="molecule type" value="Genomic_DNA"/>
</dbReference>
<dbReference type="AlphaFoldDB" id="F2F0V4"/>
<keyword evidence="2" id="KW-0012">Acyltransferase</keyword>
<dbReference type="STRING" id="1002809.SSIL_1925"/>
<dbReference type="Proteomes" id="UP000006691">
    <property type="component" value="Chromosome"/>
</dbReference>
<dbReference type="Pfam" id="PF00583">
    <property type="entry name" value="Acetyltransf_1"/>
    <property type="match status" value="1"/>
</dbReference>
<dbReference type="InterPro" id="IPR000182">
    <property type="entry name" value="GNAT_dom"/>
</dbReference>
<reference evidence="4 5" key="2">
    <citation type="journal article" date="2012" name="J. Biosci. Bioeng.">
        <title>Complete genome sequence and characterization of the N-acylhomoserine lactone-degrading gene of the potato leaf-associated Solibacillus silvestris.</title>
        <authorList>
            <person name="Morohoshi T."/>
            <person name="Tominaga Y."/>
            <person name="Someya N."/>
            <person name="Ikeda T."/>
        </authorList>
    </citation>
    <scope>NUCLEOTIDE SEQUENCE [LARGE SCALE GENOMIC DNA]</scope>
    <source>
        <strain evidence="4 5">StLB046</strain>
    </source>
</reference>
<accession>F2F0V4</accession>